<dbReference type="CDD" id="cd06530">
    <property type="entry name" value="S26_SPase_I"/>
    <property type="match status" value="1"/>
</dbReference>
<evidence type="ECO:0000256" key="9">
    <source>
        <dbReference type="RuleBase" id="RU362042"/>
    </source>
</evidence>
<dbReference type="Gene3D" id="2.10.109.10">
    <property type="entry name" value="Umud Fragment, subunit A"/>
    <property type="match status" value="1"/>
</dbReference>
<sequence length="293" mass="33646">MNFPLILFLLTAFTLCMWLLDVLVLAPGRRRHAAERVKAWERDQTSRGGKVSPQARQQLESSLVRRPAWLDYTAGLFPVLFVVFMVRSFLFEPFKIPSGSMIPTLLVGDLILVNKYSYGVRLPVFDTKIIDVGSPQRGDTVVFRYPMDPSVDYIKRVIGVPGDTITVRRGRVFINGDEAALHDDGEYFDADRGRYMQRYSETIGNVSHKMLIDLQNPAVVPMQRTPETEKYCHYTPTELTCKVPENNYFVMGDNRDNSLDSRAWGFVPEKNLVGRAFFIWMNFNDLQRIGSFR</sequence>
<dbReference type="AlphaFoldDB" id="A0A426FTA2"/>
<proteinExistence type="inferred from homology"/>
<evidence type="ECO:0000256" key="2">
    <source>
        <dbReference type="ARBA" id="ARBA00009370"/>
    </source>
</evidence>
<evidence type="ECO:0000256" key="6">
    <source>
        <dbReference type="ARBA" id="ARBA00022801"/>
    </source>
</evidence>
<evidence type="ECO:0000256" key="1">
    <source>
        <dbReference type="ARBA" id="ARBA00000677"/>
    </source>
</evidence>
<comment type="subcellular location">
    <subcellularLocation>
        <location evidence="9">Membrane</location>
        <topology evidence="9">Single-pass type II membrane protein</topology>
    </subcellularLocation>
</comment>
<keyword evidence="5 8" id="KW-0645">Protease</keyword>
<feature type="transmembrane region" description="Helical" evidence="8">
    <location>
        <begin position="69"/>
        <end position="90"/>
    </location>
</feature>
<feature type="active site" evidence="7">
    <location>
        <position position="100"/>
    </location>
</feature>
<evidence type="ECO:0000313" key="12">
    <source>
        <dbReference type="Proteomes" id="UP000270261"/>
    </source>
</evidence>
<dbReference type="OrthoDB" id="9815782at2"/>
<comment type="similarity">
    <text evidence="2 9">Belongs to the peptidase S26 family.</text>
</comment>
<keyword evidence="12" id="KW-1185">Reference proteome</keyword>
<dbReference type="Pfam" id="PF10502">
    <property type="entry name" value="Peptidase_S26"/>
    <property type="match status" value="1"/>
</dbReference>
<evidence type="ECO:0000256" key="3">
    <source>
        <dbReference type="ARBA" id="ARBA00013208"/>
    </source>
</evidence>
<dbReference type="GO" id="GO:0016020">
    <property type="term" value="C:membrane"/>
    <property type="evidence" value="ECO:0007669"/>
    <property type="project" value="UniProtKB-SubCell"/>
</dbReference>
<organism evidence="11 12">
    <name type="scientific">Lautropia dentalis</name>
    <dbReference type="NCBI Taxonomy" id="2490857"/>
    <lineage>
        <taxon>Bacteria</taxon>
        <taxon>Pseudomonadati</taxon>
        <taxon>Pseudomonadota</taxon>
        <taxon>Betaproteobacteria</taxon>
        <taxon>Burkholderiales</taxon>
        <taxon>Burkholderiaceae</taxon>
        <taxon>Lautropia</taxon>
    </lineage>
</organism>
<dbReference type="InterPro" id="IPR019757">
    <property type="entry name" value="Pept_S26A_signal_pept_1_Lys-AS"/>
</dbReference>
<dbReference type="InterPro" id="IPR019756">
    <property type="entry name" value="Pept_S26A_signal_pept_1_Ser-AS"/>
</dbReference>
<comment type="caution">
    <text evidence="9">Lacks conserved residue(s) required for the propagation of feature annotation.</text>
</comment>
<dbReference type="InterPro" id="IPR019533">
    <property type="entry name" value="Peptidase_S26"/>
</dbReference>
<dbReference type="InterPro" id="IPR019758">
    <property type="entry name" value="Pept_S26A_signal_pept_1_CS"/>
</dbReference>
<accession>A0A426FTA2</accession>
<dbReference type="EMBL" id="RRUE01000001">
    <property type="protein sequence ID" value="RRN45895.1"/>
    <property type="molecule type" value="Genomic_DNA"/>
</dbReference>
<evidence type="ECO:0000256" key="8">
    <source>
        <dbReference type="RuleBase" id="RU003993"/>
    </source>
</evidence>
<dbReference type="PROSITE" id="PS00760">
    <property type="entry name" value="SPASE_I_2"/>
    <property type="match status" value="1"/>
</dbReference>
<evidence type="ECO:0000256" key="7">
    <source>
        <dbReference type="PIRSR" id="PIRSR600223-1"/>
    </source>
</evidence>
<feature type="active site" evidence="7">
    <location>
        <position position="155"/>
    </location>
</feature>
<gene>
    <name evidence="11" type="primary">lepB</name>
    <name evidence="11" type="ORF">EHV23_07160</name>
</gene>
<keyword evidence="8" id="KW-1133">Transmembrane helix</keyword>
<dbReference type="GO" id="GO:0004252">
    <property type="term" value="F:serine-type endopeptidase activity"/>
    <property type="evidence" value="ECO:0007669"/>
    <property type="project" value="InterPro"/>
</dbReference>
<evidence type="ECO:0000313" key="11">
    <source>
        <dbReference type="EMBL" id="RRN45895.1"/>
    </source>
</evidence>
<feature type="transmembrane region" description="Helical" evidence="8">
    <location>
        <begin position="6"/>
        <end position="26"/>
    </location>
</feature>
<keyword evidence="8" id="KW-0472">Membrane</keyword>
<evidence type="ECO:0000256" key="4">
    <source>
        <dbReference type="ARBA" id="ARBA00019232"/>
    </source>
</evidence>
<dbReference type="GO" id="GO:0009003">
    <property type="term" value="F:signal peptidase activity"/>
    <property type="evidence" value="ECO:0007669"/>
    <property type="project" value="UniProtKB-EC"/>
</dbReference>
<evidence type="ECO:0000259" key="10">
    <source>
        <dbReference type="Pfam" id="PF10502"/>
    </source>
</evidence>
<dbReference type="PANTHER" id="PTHR43390">
    <property type="entry name" value="SIGNAL PEPTIDASE I"/>
    <property type="match status" value="1"/>
</dbReference>
<dbReference type="PROSITE" id="PS00501">
    <property type="entry name" value="SPASE_I_1"/>
    <property type="match status" value="1"/>
</dbReference>
<dbReference type="RefSeq" id="WP_125095322.1">
    <property type="nucleotide sequence ID" value="NZ_RRUE01000001.1"/>
</dbReference>
<dbReference type="InterPro" id="IPR036286">
    <property type="entry name" value="LexA/Signal_pep-like_sf"/>
</dbReference>
<dbReference type="GO" id="GO:0006465">
    <property type="term" value="P:signal peptide processing"/>
    <property type="evidence" value="ECO:0007669"/>
    <property type="project" value="InterPro"/>
</dbReference>
<comment type="caution">
    <text evidence="11">The sequence shown here is derived from an EMBL/GenBank/DDBJ whole genome shotgun (WGS) entry which is preliminary data.</text>
</comment>
<dbReference type="SUPFAM" id="SSF51306">
    <property type="entry name" value="LexA/Signal peptidase"/>
    <property type="match status" value="1"/>
</dbReference>
<dbReference type="NCBIfam" id="TIGR02227">
    <property type="entry name" value="sigpep_I_bact"/>
    <property type="match status" value="1"/>
</dbReference>
<dbReference type="PRINTS" id="PR00727">
    <property type="entry name" value="LEADERPTASE"/>
</dbReference>
<dbReference type="InterPro" id="IPR000223">
    <property type="entry name" value="Pept_S26A_signal_pept_1"/>
</dbReference>
<feature type="domain" description="Peptidase S26" evidence="10">
    <location>
        <begin position="72"/>
        <end position="281"/>
    </location>
</feature>
<dbReference type="Proteomes" id="UP000270261">
    <property type="component" value="Unassembled WGS sequence"/>
</dbReference>
<evidence type="ECO:0000256" key="5">
    <source>
        <dbReference type="ARBA" id="ARBA00022670"/>
    </source>
</evidence>
<keyword evidence="6 8" id="KW-0378">Hydrolase</keyword>
<keyword evidence="8" id="KW-0812">Transmembrane</keyword>
<name>A0A426FTA2_9BURK</name>
<comment type="catalytic activity">
    <reaction evidence="1 8">
        <text>Cleavage of hydrophobic, N-terminal signal or leader sequences from secreted and periplasmic proteins.</text>
        <dbReference type="EC" id="3.4.21.89"/>
    </reaction>
</comment>
<reference evidence="11 12" key="1">
    <citation type="submission" date="2018-11" db="EMBL/GenBank/DDBJ databases">
        <title>Genome sequencing of Lautropia sp. KCOM 2505 (= ChDC F240).</title>
        <authorList>
            <person name="Kook J.-K."/>
            <person name="Park S.-N."/>
            <person name="Lim Y.K."/>
        </authorList>
    </citation>
    <scope>NUCLEOTIDE SEQUENCE [LARGE SCALE GENOMIC DNA]</scope>
    <source>
        <strain evidence="11 12">KCOM 2505</strain>
    </source>
</reference>
<dbReference type="EC" id="3.4.21.89" evidence="3 8"/>
<dbReference type="PANTHER" id="PTHR43390:SF1">
    <property type="entry name" value="CHLOROPLAST PROCESSING PEPTIDASE"/>
    <property type="match status" value="1"/>
</dbReference>
<dbReference type="PROSITE" id="PS00761">
    <property type="entry name" value="SPASE_I_3"/>
    <property type="match status" value="1"/>
</dbReference>
<protein>
    <recommendedName>
        <fullName evidence="4 8">Signal peptidase I</fullName>
        <ecNumber evidence="3 8">3.4.21.89</ecNumber>
    </recommendedName>
</protein>